<dbReference type="EMBL" id="LEKV01005339">
    <property type="protein sequence ID" value="KVH88782.1"/>
    <property type="molecule type" value="Genomic_DNA"/>
</dbReference>
<comment type="caution">
    <text evidence="2">The sequence shown here is derived from an EMBL/GenBank/DDBJ whole genome shotgun (WGS) entry which is preliminary data.</text>
</comment>
<evidence type="ECO:0008006" key="4">
    <source>
        <dbReference type="Google" id="ProtNLM"/>
    </source>
</evidence>
<dbReference type="SUPFAM" id="SSF56112">
    <property type="entry name" value="Protein kinase-like (PK-like)"/>
    <property type="match status" value="1"/>
</dbReference>
<proteinExistence type="predicted"/>
<dbReference type="Gene3D" id="1.10.510.10">
    <property type="entry name" value="Transferase(Phosphotransferase) domain 1"/>
    <property type="match status" value="1"/>
</dbReference>
<accession>A0A118JSW3</accession>
<dbReference type="Gramene" id="KVH88782">
    <property type="protein sequence ID" value="KVH88782"/>
    <property type="gene ID" value="Ccrd_025773"/>
</dbReference>
<dbReference type="STRING" id="59895.A0A118JSW3"/>
<keyword evidence="3" id="KW-1185">Reference proteome</keyword>
<dbReference type="PANTHER" id="PTHR47976:SF7">
    <property type="entry name" value="RECEPTOR-LIKE SERINE_THREONINE-PROTEIN KINASE"/>
    <property type="match status" value="1"/>
</dbReference>
<gene>
    <name evidence="2" type="ORF">Ccrd_025773</name>
</gene>
<evidence type="ECO:0000313" key="3">
    <source>
        <dbReference type="Proteomes" id="UP000243975"/>
    </source>
</evidence>
<dbReference type="Proteomes" id="UP000243975">
    <property type="component" value="Unassembled WGS sequence"/>
</dbReference>
<organism evidence="2 3">
    <name type="scientific">Cynara cardunculus var. scolymus</name>
    <name type="common">Globe artichoke</name>
    <name type="synonym">Cynara scolymus</name>
    <dbReference type="NCBI Taxonomy" id="59895"/>
    <lineage>
        <taxon>Eukaryota</taxon>
        <taxon>Viridiplantae</taxon>
        <taxon>Streptophyta</taxon>
        <taxon>Embryophyta</taxon>
        <taxon>Tracheophyta</taxon>
        <taxon>Spermatophyta</taxon>
        <taxon>Magnoliopsida</taxon>
        <taxon>eudicotyledons</taxon>
        <taxon>Gunneridae</taxon>
        <taxon>Pentapetalae</taxon>
        <taxon>asterids</taxon>
        <taxon>campanulids</taxon>
        <taxon>Asterales</taxon>
        <taxon>Asteraceae</taxon>
        <taxon>Carduoideae</taxon>
        <taxon>Cardueae</taxon>
        <taxon>Carduinae</taxon>
        <taxon>Cynara</taxon>
    </lineage>
</organism>
<dbReference type="InterPro" id="IPR011009">
    <property type="entry name" value="Kinase-like_dom_sf"/>
</dbReference>
<evidence type="ECO:0000313" key="2">
    <source>
        <dbReference type="EMBL" id="KVH88782.1"/>
    </source>
</evidence>
<dbReference type="AlphaFoldDB" id="A0A118JSW3"/>
<dbReference type="PANTHER" id="PTHR47976">
    <property type="entry name" value="G-TYPE LECTIN S-RECEPTOR-LIKE SERINE/THREONINE-PROTEIN KINASE SD2-5"/>
    <property type="match status" value="1"/>
</dbReference>
<protein>
    <recommendedName>
        <fullName evidence="4">Protein kinase domain-containing protein</fullName>
    </recommendedName>
</protein>
<sequence length="216" mass="24513">MAINCCSASSVVIYELKRSETSVHRSFFLSIFSRIPPTITIASAKPWHFAAICCPRSTSSRGHSSLLLNTLFCNKSQLSSCDRKDMKFSNRKSITTSTIFSPRVVFRCRGTRGYVAPEWHKKLPRIAKVDVYSFGIVLFEILCCRRSADISLLVEEAILEEWVYGCYEADEVLKLVDDTDVDKRKLDRMIRIGVRCIQEDPSLDSPSFRSQASCSF</sequence>
<reference evidence="2 3" key="1">
    <citation type="journal article" date="2016" name="Sci. Rep.">
        <title>The genome sequence of the outbreeding globe artichoke constructed de novo incorporating a phase-aware low-pass sequencing strategy of F1 progeny.</title>
        <authorList>
            <person name="Scaglione D."/>
            <person name="Reyes-Chin-Wo S."/>
            <person name="Acquadro A."/>
            <person name="Froenicke L."/>
            <person name="Portis E."/>
            <person name="Beitel C."/>
            <person name="Tirone M."/>
            <person name="Mauro R."/>
            <person name="Lo Monaco A."/>
            <person name="Mauromicale G."/>
            <person name="Faccioli P."/>
            <person name="Cattivelli L."/>
            <person name="Rieseberg L."/>
            <person name="Michelmore R."/>
            <person name="Lanteri S."/>
        </authorList>
    </citation>
    <scope>NUCLEOTIDE SEQUENCE [LARGE SCALE GENOMIC DNA]</scope>
    <source>
        <strain evidence="2">2C</strain>
    </source>
</reference>
<dbReference type="InterPro" id="IPR051343">
    <property type="entry name" value="G-type_lectin_kinases/EP1-like"/>
</dbReference>
<evidence type="ECO:0000256" key="1">
    <source>
        <dbReference type="ARBA" id="ARBA00022729"/>
    </source>
</evidence>
<keyword evidence="1" id="KW-0732">Signal</keyword>
<name>A0A118JSW3_CYNCS</name>